<protein>
    <submittedName>
        <fullName evidence="4">Response regulator</fullName>
    </submittedName>
</protein>
<dbReference type="RefSeq" id="WP_097441375.1">
    <property type="nucleotide sequence ID" value="NZ_NBWU01000001.1"/>
</dbReference>
<proteinExistence type="predicted"/>
<dbReference type="Pfam" id="PF00072">
    <property type="entry name" value="Response_reg"/>
    <property type="match status" value="1"/>
</dbReference>
<dbReference type="GO" id="GO:0000160">
    <property type="term" value="P:phosphorelay signal transduction system"/>
    <property type="evidence" value="ECO:0007669"/>
    <property type="project" value="InterPro"/>
</dbReference>
<feature type="domain" description="Response regulatory" evidence="3">
    <location>
        <begin position="3"/>
        <end position="118"/>
    </location>
</feature>
<feature type="modified residue" description="4-aspartylphosphate" evidence="2">
    <location>
        <position position="52"/>
    </location>
</feature>
<dbReference type="AlphaFoldDB" id="A0A2A4GB68"/>
<reference evidence="4 5" key="1">
    <citation type="submission" date="2017-04" db="EMBL/GenBank/DDBJ databases">
        <title>A new member of the family Flavobacteriaceae isolated from ascidians.</title>
        <authorList>
            <person name="Chen L."/>
        </authorList>
    </citation>
    <scope>NUCLEOTIDE SEQUENCE [LARGE SCALE GENOMIC DNA]</scope>
    <source>
        <strain evidence="4 5">HQA918</strain>
    </source>
</reference>
<dbReference type="Gene3D" id="3.40.50.2300">
    <property type="match status" value="1"/>
</dbReference>
<accession>A0A2A4GB68</accession>
<evidence type="ECO:0000259" key="3">
    <source>
        <dbReference type="PROSITE" id="PS50110"/>
    </source>
</evidence>
<evidence type="ECO:0000256" key="1">
    <source>
        <dbReference type="ARBA" id="ARBA00022553"/>
    </source>
</evidence>
<dbReference type="PANTHER" id="PTHR44591:SF3">
    <property type="entry name" value="RESPONSE REGULATORY DOMAIN-CONTAINING PROTEIN"/>
    <property type="match status" value="1"/>
</dbReference>
<dbReference type="InterPro" id="IPR050595">
    <property type="entry name" value="Bact_response_regulator"/>
</dbReference>
<dbReference type="SMART" id="SM00448">
    <property type="entry name" value="REC"/>
    <property type="match status" value="1"/>
</dbReference>
<dbReference type="PANTHER" id="PTHR44591">
    <property type="entry name" value="STRESS RESPONSE REGULATOR PROTEIN 1"/>
    <property type="match status" value="1"/>
</dbReference>
<evidence type="ECO:0000313" key="5">
    <source>
        <dbReference type="Proteomes" id="UP000219559"/>
    </source>
</evidence>
<name>A0A2A4GB68_9FLAO</name>
<sequence length="123" mass="13722">MKKIVLIEDESLTVKILEFLLKKEGYDISVAKDGNQGMELYKATRPELVITDIMLPFKSGLEITAYIKEHDPNTPVIILSALGSEKQTLESSKRIGADAIIAKPFSKSEVLDKVHFFTQNARA</sequence>
<evidence type="ECO:0000256" key="2">
    <source>
        <dbReference type="PROSITE-ProRule" id="PRU00169"/>
    </source>
</evidence>
<dbReference type="EMBL" id="NBWU01000001">
    <property type="protein sequence ID" value="PCE65847.1"/>
    <property type="molecule type" value="Genomic_DNA"/>
</dbReference>
<dbReference type="PROSITE" id="PS50110">
    <property type="entry name" value="RESPONSE_REGULATORY"/>
    <property type="match status" value="1"/>
</dbReference>
<dbReference type="InterPro" id="IPR001789">
    <property type="entry name" value="Sig_transdc_resp-reg_receiver"/>
</dbReference>
<dbReference type="OrthoDB" id="9789181at2"/>
<dbReference type="Proteomes" id="UP000219559">
    <property type="component" value="Unassembled WGS sequence"/>
</dbReference>
<evidence type="ECO:0000313" key="4">
    <source>
        <dbReference type="EMBL" id="PCE65847.1"/>
    </source>
</evidence>
<keyword evidence="5" id="KW-1185">Reference proteome</keyword>
<dbReference type="SUPFAM" id="SSF52172">
    <property type="entry name" value="CheY-like"/>
    <property type="match status" value="1"/>
</dbReference>
<gene>
    <name evidence="4" type="ORF">B7P33_00665</name>
</gene>
<comment type="caution">
    <text evidence="4">The sequence shown here is derived from an EMBL/GenBank/DDBJ whole genome shotgun (WGS) entry which is preliminary data.</text>
</comment>
<dbReference type="CDD" id="cd17574">
    <property type="entry name" value="REC_OmpR"/>
    <property type="match status" value="1"/>
</dbReference>
<dbReference type="InterPro" id="IPR011006">
    <property type="entry name" value="CheY-like_superfamily"/>
</dbReference>
<organism evidence="4 5">
    <name type="scientific">Sediminicola luteus</name>
    <dbReference type="NCBI Taxonomy" id="319238"/>
    <lineage>
        <taxon>Bacteria</taxon>
        <taxon>Pseudomonadati</taxon>
        <taxon>Bacteroidota</taxon>
        <taxon>Flavobacteriia</taxon>
        <taxon>Flavobacteriales</taxon>
        <taxon>Flavobacteriaceae</taxon>
        <taxon>Sediminicola</taxon>
    </lineage>
</organism>
<keyword evidence="1 2" id="KW-0597">Phosphoprotein</keyword>